<evidence type="ECO:0000256" key="2">
    <source>
        <dbReference type="SAM" id="MobiDB-lite"/>
    </source>
</evidence>
<sequence length="153" mass="16424">MADNNHSTQTGSFPTTTFQSGTFEITTGSREVALDITDRCVEFLDERATGRDGLLNIFVPHATAGIAVLETGSGSDDDFLATLRDLLPADDRWRHRHGSPGHGRDHVVPGLVAPHATLPVLGGQLALGVWQSVVLVDTNGDNPRRTVRLSFLG</sequence>
<proteinExistence type="inferred from homology"/>
<feature type="region of interest" description="Disordered" evidence="2">
    <location>
        <begin position="1"/>
        <end position="20"/>
    </location>
</feature>
<dbReference type="InterPro" id="IPR035917">
    <property type="entry name" value="YjbQ-like_sf"/>
</dbReference>
<gene>
    <name evidence="3" type="ORF">DR950_36690</name>
</gene>
<comment type="similarity">
    <text evidence="1">Belongs to the UPF0047 family.</text>
</comment>
<organism evidence="3 4">
    <name type="scientific">Kitasatospora xanthocidica</name>
    <dbReference type="NCBI Taxonomy" id="83382"/>
    <lineage>
        <taxon>Bacteria</taxon>
        <taxon>Bacillati</taxon>
        <taxon>Actinomycetota</taxon>
        <taxon>Actinomycetes</taxon>
        <taxon>Kitasatosporales</taxon>
        <taxon>Streptomycetaceae</taxon>
        <taxon>Kitasatospora</taxon>
    </lineage>
</organism>
<dbReference type="PANTHER" id="PTHR30615">
    <property type="entry name" value="UNCHARACTERIZED PROTEIN YJBQ-RELATED"/>
    <property type="match status" value="1"/>
</dbReference>
<dbReference type="SUPFAM" id="SSF111038">
    <property type="entry name" value="YjbQ-like"/>
    <property type="match status" value="1"/>
</dbReference>
<name>A0A373A4P6_9ACTN</name>
<dbReference type="AlphaFoldDB" id="A0A373A4P6"/>
<evidence type="ECO:0000313" key="3">
    <source>
        <dbReference type="EMBL" id="RGD62560.1"/>
    </source>
</evidence>
<dbReference type="PANTHER" id="PTHR30615:SF8">
    <property type="entry name" value="UPF0047 PROTEIN C4A8.02C"/>
    <property type="match status" value="1"/>
</dbReference>
<evidence type="ECO:0000313" key="4">
    <source>
        <dbReference type="Proteomes" id="UP000263377"/>
    </source>
</evidence>
<evidence type="ECO:0000256" key="1">
    <source>
        <dbReference type="ARBA" id="ARBA00005534"/>
    </source>
</evidence>
<comment type="caution">
    <text evidence="3">The sequence shown here is derived from an EMBL/GenBank/DDBJ whole genome shotgun (WGS) entry which is preliminary data.</text>
</comment>
<dbReference type="Pfam" id="PF01894">
    <property type="entry name" value="YjbQ"/>
    <property type="match status" value="1"/>
</dbReference>
<dbReference type="EMBL" id="QVIG01000001">
    <property type="protein sequence ID" value="RGD62560.1"/>
    <property type="molecule type" value="Genomic_DNA"/>
</dbReference>
<protein>
    <submittedName>
        <fullName evidence="3">YjbQ family protein</fullName>
    </submittedName>
</protein>
<reference evidence="3 4" key="1">
    <citation type="submission" date="2018-08" db="EMBL/GenBank/DDBJ databases">
        <title>Diversity &amp; Physiological Properties of Lignin-Decomposing Actinobacteria from Soil.</title>
        <authorList>
            <person name="Roh S.G."/>
            <person name="Kim S.B."/>
        </authorList>
    </citation>
    <scope>NUCLEOTIDE SEQUENCE [LARGE SCALE GENOMIC DNA]</scope>
    <source>
        <strain evidence="3 4">MMS17-GH009</strain>
    </source>
</reference>
<dbReference type="InterPro" id="IPR001602">
    <property type="entry name" value="UPF0047_YjbQ-like"/>
</dbReference>
<dbReference type="Gene3D" id="2.60.120.460">
    <property type="entry name" value="YjbQ-like"/>
    <property type="match status" value="1"/>
</dbReference>
<accession>A0A373A4P6</accession>
<dbReference type="Proteomes" id="UP000263377">
    <property type="component" value="Unassembled WGS sequence"/>
</dbReference>
<dbReference type="RefSeq" id="WP_117491102.1">
    <property type="nucleotide sequence ID" value="NZ_QVIG01000001.1"/>
</dbReference>
<keyword evidence="4" id="KW-1185">Reference proteome</keyword>